<gene>
    <name evidence="7" type="primary">LOC116187435</name>
</gene>
<evidence type="ECO:0000259" key="5">
    <source>
        <dbReference type="PROSITE" id="PS51462"/>
    </source>
</evidence>
<evidence type="ECO:0000256" key="2">
    <source>
        <dbReference type="ARBA" id="ARBA00022723"/>
    </source>
</evidence>
<sequence length="375" mass="41195">MRLINAYSICCRGSYIYSASLFFGLHRSGLPVSLRTSTEFSLPSRSLPAAKPGRPSLRSPSPLGVAQGKTKTPASYSVVGSQSTGDSVPFRRGRSPSPRRGPSPAQTRPMSSGGVEQVPLLKVDKEDPYDGVIVKMDEPMDPEAFLAALRASISQWRQKGKKGVWIKLPIGLSNLVDPAVKEGFRYHHAEPDYLMLVHWIPTDIPSTLPANASHRVGVGGFVMNSKREVLVVQETSGKFKGTGVWKLPTGVVNEGEDICTAAIREVQEETGIEADFVEILAFRQSHKSFYTKSDLFFVCLLQPKSSEIEKQIVEIEAAQWMPIDAYADQPFVKKNQQFSAIAKICIERSNEQITGFTPKAVTTGSGKKTYIYSPK</sequence>
<dbReference type="GO" id="GO:0035529">
    <property type="term" value="F:NADH pyrophosphatase activity"/>
    <property type="evidence" value="ECO:0007669"/>
    <property type="project" value="TreeGrafter"/>
</dbReference>
<dbReference type="GO" id="GO:0047631">
    <property type="term" value="F:ADP-ribose diphosphatase activity"/>
    <property type="evidence" value="ECO:0007669"/>
    <property type="project" value="TreeGrafter"/>
</dbReference>
<dbReference type="InterPro" id="IPR040618">
    <property type="entry name" value="Pre-Nudix"/>
</dbReference>
<accession>A0A6P8BQU5</accession>
<dbReference type="Gene3D" id="3.40.630.30">
    <property type="match status" value="1"/>
</dbReference>
<evidence type="ECO:0000256" key="1">
    <source>
        <dbReference type="ARBA" id="ARBA00005582"/>
    </source>
</evidence>
<feature type="compositionally biased region" description="Polar residues" evidence="4">
    <location>
        <begin position="69"/>
        <end position="86"/>
    </location>
</feature>
<dbReference type="GeneID" id="116187435"/>
<evidence type="ECO:0000313" key="7">
    <source>
        <dbReference type="RefSeq" id="XP_031371988.1"/>
    </source>
</evidence>
<evidence type="ECO:0000256" key="4">
    <source>
        <dbReference type="SAM" id="MobiDB-lite"/>
    </source>
</evidence>
<name>A0A6P8BQU5_PUNGR</name>
<dbReference type="Proteomes" id="UP000515151">
    <property type="component" value="Chromosome 8"/>
</dbReference>
<comment type="similarity">
    <text evidence="1">Belongs to the Nudix hydrolase family.</text>
</comment>
<dbReference type="RefSeq" id="XP_031371988.1">
    <property type="nucleotide sequence ID" value="XM_031516128.1"/>
</dbReference>
<dbReference type="Pfam" id="PF18290">
    <property type="entry name" value="Nudix_hydro"/>
    <property type="match status" value="1"/>
</dbReference>
<organism evidence="6 7">
    <name type="scientific">Punica granatum</name>
    <name type="common">Pomegranate</name>
    <dbReference type="NCBI Taxonomy" id="22663"/>
    <lineage>
        <taxon>Eukaryota</taxon>
        <taxon>Viridiplantae</taxon>
        <taxon>Streptophyta</taxon>
        <taxon>Embryophyta</taxon>
        <taxon>Tracheophyta</taxon>
        <taxon>Spermatophyta</taxon>
        <taxon>Magnoliopsida</taxon>
        <taxon>eudicotyledons</taxon>
        <taxon>Gunneridae</taxon>
        <taxon>Pentapetalae</taxon>
        <taxon>rosids</taxon>
        <taxon>malvids</taxon>
        <taxon>Myrtales</taxon>
        <taxon>Lythraceae</taxon>
        <taxon>Punica</taxon>
    </lineage>
</organism>
<dbReference type="PROSITE" id="PS51462">
    <property type="entry name" value="NUDIX"/>
    <property type="match status" value="1"/>
</dbReference>
<keyword evidence="2" id="KW-0479">Metal-binding</keyword>
<dbReference type="GO" id="GO:0046872">
    <property type="term" value="F:metal ion binding"/>
    <property type="evidence" value="ECO:0007669"/>
    <property type="project" value="UniProtKB-KW"/>
</dbReference>
<dbReference type="CDD" id="cd04670">
    <property type="entry name" value="NUDIX_ASFGF2_Nudt6"/>
    <property type="match status" value="1"/>
</dbReference>
<dbReference type="PANTHER" id="PTHR13994:SF26">
    <property type="entry name" value="NUDIX HYDROLASE 5-RELATED"/>
    <property type="match status" value="1"/>
</dbReference>
<evidence type="ECO:0000256" key="3">
    <source>
        <dbReference type="ARBA" id="ARBA00022801"/>
    </source>
</evidence>
<feature type="region of interest" description="Disordered" evidence="4">
    <location>
        <begin position="41"/>
        <end position="121"/>
    </location>
</feature>
<keyword evidence="3" id="KW-0378">Hydrolase</keyword>
<dbReference type="AlphaFoldDB" id="A0A6P8BQU5"/>
<proteinExistence type="inferred from homology"/>
<reference evidence="7" key="2">
    <citation type="submission" date="2025-08" db="UniProtKB">
        <authorList>
            <consortium name="RefSeq"/>
        </authorList>
    </citation>
    <scope>IDENTIFICATION</scope>
    <source>
        <tissue evidence="7">Leaf</tissue>
    </source>
</reference>
<protein>
    <submittedName>
        <fullName evidence="7">Nudix hydrolase 7-like</fullName>
    </submittedName>
</protein>
<feature type="domain" description="Nudix hydrolase" evidence="5">
    <location>
        <begin position="213"/>
        <end position="344"/>
    </location>
</feature>
<dbReference type="Pfam" id="PF00293">
    <property type="entry name" value="NUDIX"/>
    <property type="match status" value="1"/>
</dbReference>
<dbReference type="FunFam" id="3.90.79.10:FF:000015">
    <property type="entry name" value="Nudix hydrolase 8"/>
    <property type="match status" value="1"/>
</dbReference>
<dbReference type="OrthoDB" id="447842at2759"/>
<evidence type="ECO:0000313" key="6">
    <source>
        <dbReference type="Proteomes" id="UP000515151"/>
    </source>
</evidence>
<dbReference type="Gene3D" id="3.90.79.10">
    <property type="entry name" value="Nucleoside Triphosphate Pyrophosphohydrolase"/>
    <property type="match status" value="1"/>
</dbReference>
<dbReference type="GO" id="GO:0051287">
    <property type="term" value="F:NAD binding"/>
    <property type="evidence" value="ECO:0007669"/>
    <property type="project" value="TreeGrafter"/>
</dbReference>
<feature type="compositionally biased region" description="Low complexity" evidence="4">
    <location>
        <begin position="52"/>
        <end position="64"/>
    </location>
</feature>
<reference evidence="6" key="1">
    <citation type="journal article" date="2020" name="Plant Biotechnol. J.">
        <title>The pomegranate (Punica granatum L.) draft genome dissects genetic divergence between soft- and hard-seeded cultivars.</title>
        <authorList>
            <person name="Luo X."/>
            <person name="Li H."/>
            <person name="Wu Z."/>
            <person name="Yao W."/>
            <person name="Zhao P."/>
            <person name="Cao D."/>
            <person name="Yu H."/>
            <person name="Li K."/>
            <person name="Poudel K."/>
            <person name="Zhao D."/>
            <person name="Zhang F."/>
            <person name="Xia X."/>
            <person name="Chen L."/>
            <person name="Wang Q."/>
            <person name="Jing D."/>
            <person name="Cao S."/>
        </authorList>
    </citation>
    <scope>NUCLEOTIDE SEQUENCE [LARGE SCALE GENOMIC DNA]</scope>
    <source>
        <strain evidence="6">cv. Tunisia</strain>
    </source>
</reference>
<dbReference type="InterPro" id="IPR000086">
    <property type="entry name" value="NUDIX_hydrolase_dom"/>
</dbReference>
<feature type="compositionally biased region" description="Low complexity" evidence="4">
    <location>
        <begin position="95"/>
        <end position="104"/>
    </location>
</feature>
<dbReference type="SUPFAM" id="SSF55811">
    <property type="entry name" value="Nudix"/>
    <property type="match status" value="1"/>
</dbReference>
<dbReference type="InterPro" id="IPR003293">
    <property type="entry name" value="Nudix_hydrolase6-like"/>
</dbReference>
<dbReference type="PROSITE" id="PS00893">
    <property type="entry name" value="NUDIX_BOX"/>
    <property type="match status" value="1"/>
</dbReference>
<dbReference type="PANTHER" id="PTHR13994">
    <property type="entry name" value="NUDIX HYDROLASE RELATED"/>
    <property type="match status" value="1"/>
</dbReference>
<dbReference type="InterPro" id="IPR020084">
    <property type="entry name" value="NUDIX_hydrolase_CS"/>
</dbReference>
<dbReference type="PRINTS" id="PR01356">
    <property type="entry name" value="GFGPROTEIN"/>
</dbReference>
<dbReference type="FunFam" id="3.40.630.30:FF:000016">
    <property type="entry name" value="nudix hydrolase 2"/>
    <property type="match status" value="1"/>
</dbReference>
<keyword evidence="6" id="KW-1185">Reference proteome</keyword>
<dbReference type="InterPro" id="IPR015797">
    <property type="entry name" value="NUDIX_hydrolase-like_dom_sf"/>
</dbReference>